<gene>
    <name evidence="2" type="ORF">ACFP0N_31435</name>
</gene>
<evidence type="ECO:0000313" key="3">
    <source>
        <dbReference type="Proteomes" id="UP001596067"/>
    </source>
</evidence>
<dbReference type="Proteomes" id="UP001596067">
    <property type="component" value="Unassembled WGS sequence"/>
</dbReference>
<dbReference type="PROSITE" id="PS51725">
    <property type="entry name" value="ABM"/>
    <property type="match status" value="1"/>
</dbReference>
<dbReference type="RefSeq" id="WP_380236893.1">
    <property type="nucleotide sequence ID" value="NZ_JBHSOD010000058.1"/>
</dbReference>
<dbReference type="PANTHER" id="PTHR33336:SF3">
    <property type="entry name" value="ABM DOMAIN-CONTAINING PROTEIN"/>
    <property type="match status" value="1"/>
</dbReference>
<keyword evidence="3" id="KW-1185">Reference proteome</keyword>
<name>A0ABW1F8L3_9ACTN</name>
<protein>
    <submittedName>
        <fullName evidence="2">Quinol monooxygenase</fullName>
        <ecNumber evidence="2">1.-.-.-</ecNumber>
    </submittedName>
</protein>
<dbReference type="EMBL" id="JBHSOD010000058">
    <property type="protein sequence ID" value="MFC5889489.1"/>
    <property type="molecule type" value="Genomic_DNA"/>
</dbReference>
<dbReference type="Pfam" id="PF03992">
    <property type="entry name" value="ABM"/>
    <property type="match status" value="1"/>
</dbReference>
<dbReference type="InterPro" id="IPR011008">
    <property type="entry name" value="Dimeric_a/b-barrel"/>
</dbReference>
<dbReference type="PANTHER" id="PTHR33336">
    <property type="entry name" value="QUINOL MONOOXYGENASE YGIN-RELATED"/>
    <property type="match status" value="1"/>
</dbReference>
<keyword evidence="2" id="KW-0560">Oxidoreductase</keyword>
<comment type="caution">
    <text evidence="2">The sequence shown here is derived from an EMBL/GenBank/DDBJ whole genome shotgun (WGS) entry which is preliminary data.</text>
</comment>
<proteinExistence type="predicted"/>
<dbReference type="InterPro" id="IPR050744">
    <property type="entry name" value="AI-2_Isomerase_LsrG"/>
</dbReference>
<dbReference type="EC" id="1.-.-.-" evidence="2"/>
<dbReference type="GO" id="GO:0004497">
    <property type="term" value="F:monooxygenase activity"/>
    <property type="evidence" value="ECO:0007669"/>
    <property type="project" value="UniProtKB-KW"/>
</dbReference>
<evidence type="ECO:0000313" key="2">
    <source>
        <dbReference type="EMBL" id="MFC5889489.1"/>
    </source>
</evidence>
<organism evidence="2 3">
    <name type="scientific">Kitasatospora aburaviensis</name>
    <dbReference type="NCBI Taxonomy" id="67265"/>
    <lineage>
        <taxon>Bacteria</taxon>
        <taxon>Bacillati</taxon>
        <taxon>Actinomycetota</taxon>
        <taxon>Actinomycetes</taxon>
        <taxon>Kitasatosporales</taxon>
        <taxon>Streptomycetaceae</taxon>
        <taxon>Kitasatospora</taxon>
    </lineage>
</organism>
<dbReference type="InterPro" id="IPR007138">
    <property type="entry name" value="ABM_dom"/>
</dbReference>
<accession>A0ABW1F8L3</accession>
<dbReference type="SUPFAM" id="SSF54909">
    <property type="entry name" value="Dimeric alpha+beta barrel"/>
    <property type="match status" value="1"/>
</dbReference>
<sequence>MSQPVQLVVMITTLPGRGSEQAAAFERLAPIVRAEPGCLQYDLHRVSGEPDRFVLIERWESEAALAAHDATPHMVEADAASPAFRAGPAEVVRLVAEPVA</sequence>
<keyword evidence="2" id="KW-0503">Monooxygenase</keyword>
<dbReference type="Gene3D" id="3.30.70.100">
    <property type="match status" value="1"/>
</dbReference>
<evidence type="ECO:0000259" key="1">
    <source>
        <dbReference type="PROSITE" id="PS51725"/>
    </source>
</evidence>
<reference evidence="3" key="1">
    <citation type="journal article" date="2019" name="Int. J. Syst. Evol. Microbiol.">
        <title>The Global Catalogue of Microorganisms (GCM) 10K type strain sequencing project: providing services to taxonomists for standard genome sequencing and annotation.</title>
        <authorList>
            <consortium name="The Broad Institute Genomics Platform"/>
            <consortium name="The Broad Institute Genome Sequencing Center for Infectious Disease"/>
            <person name="Wu L."/>
            <person name="Ma J."/>
        </authorList>
    </citation>
    <scope>NUCLEOTIDE SEQUENCE [LARGE SCALE GENOMIC DNA]</scope>
    <source>
        <strain evidence="3">CGMCC 4.1469</strain>
    </source>
</reference>
<feature type="domain" description="ABM" evidence="1">
    <location>
        <begin position="5"/>
        <end position="93"/>
    </location>
</feature>